<dbReference type="OrthoDB" id="5422068at2759"/>
<evidence type="ECO:0000259" key="5">
    <source>
        <dbReference type="PROSITE" id="PS51891"/>
    </source>
</evidence>
<keyword evidence="2" id="KW-0479">Metal-binding</keyword>
<organism evidence="6 7">
    <name type="scientific">Fusarium heterosporum</name>
    <dbReference type="NCBI Taxonomy" id="42747"/>
    <lineage>
        <taxon>Eukaryota</taxon>
        <taxon>Fungi</taxon>
        <taxon>Dikarya</taxon>
        <taxon>Ascomycota</taxon>
        <taxon>Pezizomycotina</taxon>
        <taxon>Sordariomycetes</taxon>
        <taxon>Hypocreomycetidae</taxon>
        <taxon>Hypocreales</taxon>
        <taxon>Nectriaceae</taxon>
        <taxon>Fusarium</taxon>
        <taxon>Fusarium heterosporum species complex</taxon>
    </lineage>
</organism>
<keyword evidence="7" id="KW-1185">Reference proteome</keyword>
<comment type="similarity">
    <text evidence="1">Belongs to the Gfa family.</text>
</comment>
<evidence type="ECO:0000256" key="3">
    <source>
        <dbReference type="ARBA" id="ARBA00022833"/>
    </source>
</evidence>
<comment type="caution">
    <text evidence="6">The sequence shown here is derived from an EMBL/GenBank/DDBJ whole genome shotgun (WGS) entry which is preliminary data.</text>
</comment>
<feature type="domain" description="CENP-V/GFA" evidence="5">
    <location>
        <begin position="10"/>
        <end position="131"/>
    </location>
</feature>
<evidence type="ECO:0000256" key="2">
    <source>
        <dbReference type="ARBA" id="ARBA00022723"/>
    </source>
</evidence>
<dbReference type="GO" id="GO:0016846">
    <property type="term" value="F:carbon-sulfur lyase activity"/>
    <property type="evidence" value="ECO:0007669"/>
    <property type="project" value="InterPro"/>
</dbReference>
<name>A0A8H5WP18_FUSHE</name>
<dbReference type="Pfam" id="PF04828">
    <property type="entry name" value="GFA"/>
    <property type="match status" value="1"/>
</dbReference>
<dbReference type="PANTHER" id="PTHR33337:SF30">
    <property type="entry name" value="DUF636 DOMAIN PROTEIN (AFU_ORTHOLOGUE AFUA_1G03180)"/>
    <property type="match status" value="1"/>
</dbReference>
<accession>A0A8H5WP18</accession>
<protein>
    <recommendedName>
        <fullName evidence="5">CENP-V/GFA domain-containing protein</fullName>
    </recommendedName>
</protein>
<dbReference type="SUPFAM" id="SSF51316">
    <property type="entry name" value="Mss4-like"/>
    <property type="match status" value="2"/>
</dbReference>
<dbReference type="InterPro" id="IPR006913">
    <property type="entry name" value="CENP-V/GFA"/>
</dbReference>
<gene>
    <name evidence="6" type="ORF">FHETE_4765</name>
</gene>
<evidence type="ECO:0000256" key="1">
    <source>
        <dbReference type="ARBA" id="ARBA00005495"/>
    </source>
</evidence>
<evidence type="ECO:0000313" key="7">
    <source>
        <dbReference type="Proteomes" id="UP000567885"/>
    </source>
</evidence>
<sequence>MTTDGEKVTLTAQCLCKAHTFSAEIAQPKLPLDGSICHCTSCRNLTGAMYSSDAHWPGPSDVIVNSDLKRYTFTSNCSILFCGTCGSAMFWNEHYPDEPQNFLVFTGILDNMELKGLVKFAQQIFVGDTIDGGVSPLLRDINHDGTKLRCWKGRAGKSEELSDGWPGGEETIAIGNAEKGDIPLHCHCKGVDLVFRPSNVDFSTMNTDSVPSYIDPKTHKHLATLDPCNSCRLSCGVDIMSWTFALLKQIDFPQNSGESSFPQSTNELKEAVENSAKDKRYGSLAMYRSSPDVQRYFCSQCSAVVFYAVDDRPDLVDVAVGLLHAPDGARAESVLSWNLGAKMMGVEDYVGGWREEFANAVKETSENWRIKNDYPKAWSRIKSEKAQKKAEDERLRLQLGALSC</sequence>
<dbReference type="Gene3D" id="3.90.1590.10">
    <property type="entry name" value="glutathione-dependent formaldehyde- activating enzyme (gfa)"/>
    <property type="match status" value="2"/>
</dbReference>
<proteinExistence type="inferred from homology"/>
<dbReference type="EMBL" id="JAAGWQ010000079">
    <property type="protein sequence ID" value="KAF5670082.1"/>
    <property type="molecule type" value="Genomic_DNA"/>
</dbReference>
<dbReference type="PANTHER" id="PTHR33337">
    <property type="entry name" value="GFA DOMAIN-CONTAINING PROTEIN"/>
    <property type="match status" value="1"/>
</dbReference>
<evidence type="ECO:0000313" key="6">
    <source>
        <dbReference type="EMBL" id="KAF5670082.1"/>
    </source>
</evidence>
<evidence type="ECO:0000256" key="4">
    <source>
        <dbReference type="ARBA" id="ARBA00023239"/>
    </source>
</evidence>
<keyword evidence="3" id="KW-0862">Zinc</keyword>
<dbReference type="AlphaFoldDB" id="A0A8H5WP18"/>
<dbReference type="Proteomes" id="UP000567885">
    <property type="component" value="Unassembled WGS sequence"/>
</dbReference>
<dbReference type="InterPro" id="IPR011057">
    <property type="entry name" value="Mss4-like_sf"/>
</dbReference>
<dbReference type="PROSITE" id="PS51891">
    <property type="entry name" value="CENP_V_GFA"/>
    <property type="match status" value="1"/>
</dbReference>
<reference evidence="6 7" key="1">
    <citation type="submission" date="2020-05" db="EMBL/GenBank/DDBJ databases">
        <title>Identification and distribution of gene clusters putatively required for synthesis of sphingolipid metabolism inhibitors in phylogenetically diverse species of the filamentous fungus Fusarium.</title>
        <authorList>
            <person name="Kim H.-S."/>
            <person name="Busman M."/>
            <person name="Brown D.W."/>
            <person name="Divon H."/>
            <person name="Uhlig S."/>
            <person name="Proctor R.H."/>
        </authorList>
    </citation>
    <scope>NUCLEOTIDE SEQUENCE [LARGE SCALE GENOMIC DNA]</scope>
    <source>
        <strain evidence="6 7">NRRL 20693</strain>
    </source>
</reference>
<keyword evidence="4" id="KW-0456">Lyase</keyword>
<dbReference type="GO" id="GO:0046872">
    <property type="term" value="F:metal ion binding"/>
    <property type="evidence" value="ECO:0007669"/>
    <property type="project" value="UniProtKB-KW"/>
</dbReference>